<name>A0A7H9HY68_9SACH</name>
<dbReference type="GO" id="GO:0006457">
    <property type="term" value="P:protein folding"/>
    <property type="evidence" value="ECO:0007669"/>
    <property type="project" value="InterPro"/>
</dbReference>
<sequence length="211" mass="23765">MSFIDPLLSEAYYSSYNKTTTHNRSGTSRTVQSCLHKPVRTALRNVWPPGPFTNVYSVDLTKLGPEQLSAVKQQFDQELQHFTQSLQALNMARSKFTECIQDIKSLSSPENTQQKLLVPASASLYLPGTVADNNKFMVDIGTGYYVDKTAEEAIVFYEKKVTKLNKEALQIQNIIKEKSQYSLAIEEKIRQASLNRHQELAKQQEAAGTAK</sequence>
<evidence type="ECO:0000256" key="2">
    <source>
        <dbReference type="ARBA" id="ARBA00023186"/>
    </source>
</evidence>
<accession>A0A7H9HY68</accession>
<dbReference type="GO" id="GO:0005737">
    <property type="term" value="C:cytoplasm"/>
    <property type="evidence" value="ECO:0007669"/>
    <property type="project" value="TreeGrafter"/>
</dbReference>
<keyword evidence="2" id="KW-0143">Chaperone</keyword>
<dbReference type="Proteomes" id="UP000510647">
    <property type="component" value="Chromosome 7"/>
</dbReference>
<comment type="similarity">
    <text evidence="1">Belongs to the prefoldin subunit alpha family.</text>
</comment>
<evidence type="ECO:0000313" key="3">
    <source>
        <dbReference type="EMBL" id="QLQ81787.1"/>
    </source>
</evidence>
<evidence type="ECO:0000256" key="1">
    <source>
        <dbReference type="ARBA" id="ARBA00010048"/>
    </source>
</evidence>
<dbReference type="InterPro" id="IPR004127">
    <property type="entry name" value="Prefoldin_subunit_alpha"/>
</dbReference>
<protein>
    <recommendedName>
        <fullName evidence="5">Prefoldin alpha subunit</fullName>
    </recommendedName>
</protein>
<dbReference type="GO" id="GO:0016272">
    <property type="term" value="C:prefoldin complex"/>
    <property type="evidence" value="ECO:0007669"/>
    <property type="project" value="InterPro"/>
</dbReference>
<organism evidence="3 4">
    <name type="scientific">Torulaspora globosa</name>
    <dbReference type="NCBI Taxonomy" id="48254"/>
    <lineage>
        <taxon>Eukaryota</taxon>
        <taxon>Fungi</taxon>
        <taxon>Dikarya</taxon>
        <taxon>Ascomycota</taxon>
        <taxon>Saccharomycotina</taxon>
        <taxon>Saccharomycetes</taxon>
        <taxon>Saccharomycetales</taxon>
        <taxon>Saccharomycetaceae</taxon>
        <taxon>Torulaspora</taxon>
    </lineage>
</organism>
<dbReference type="GO" id="GO:0051082">
    <property type="term" value="F:unfolded protein binding"/>
    <property type="evidence" value="ECO:0007669"/>
    <property type="project" value="InterPro"/>
</dbReference>
<dbReference type="NCBIfam" id="TIGR00293">
    <property type="entry name" value="prefoldin subunit alpha"/>
    <property type="match status" value="1"/>
</dbReference>
<dbReference type="Pfam" id="PF02996">
    <property type="entry name" value="Prefoldin"/>
    <property type="match status" value="1"/>
</dbReference>
<reference evidence="3 4" key="1">
    <citation type="submission" date="2020-06" db="EMBL/GenBank/DDBJ databases">
        <title>The yeast mating-type switching endonuclease HO is a domesticated member of an unorthodox homing genetic element family.</title>
        <authorList>
            <person name="Coughlan A.Y."/>
            <person name="Lombardi L."/>
            <person name="Braun-Galleani S."/>
            <person name="Martos A.R."/>
            <person name="Galeote V."/>
            <person name="Bigey F."/>
            <person name="Dequin S."/>
            <person name="Byrne K.P."/>
            <person name="Wolfe K.H."/>
        </authorList>
    </citation>
    <scope>NUCLEOTIDE SEQUENCE [LARGE SCALE GENOMIC DNA]</scope>
    <source>
        <strain evidence="3 4">CBS2947</strain>
    </source>
</reference>
<dbReference type="GO" id="GO:1990113">
    <property type="term" value="P:RNA polymerase I assembly"/>
    <property type="evidence" value="ECO:0007669"/>
    <property type="project" value="TreeGrafter"/>
</dbReference>
<keyword evidence="4" id="KW-1185">Reference proteome</keyword>
<dbReference type="PANTHER" id="PTHR12674">
    <property type="entry name" value="PREFOLDIN SUBUNIT 5"/>
    <property type="match status" value="1"/>
</dbReference>
<evidence type="ECO:0000313" key="4">
    <source>
        <dbReference type="Proteomes" id="UP000510647"/>
    </source>
</evidence>
<dbReference type="FunFam" id="1.10.287.370:FF:000004">
    <property type="entry name" value="Probable prefoldin subunit 5"/>
    <property type="match status" value="1"/>
</dbReference>
<dbReference type="PANTHER" id="PTHR12674:SF2">
    <property type="entry name" value="PREFOLDIN SUBUNIT 5"/>
    <property type="match status" value="1"/>
</dbReference>
<dbReference type="GO" id="GO:1990115">
    <property type="term" value="P:RNA polymerase III assembly"/>
    <property type="evidence" value="ECO:0007669"/>
    <property type="project" value="TreeGrafter"/>
</dbReference>
<evidence type="ECO:0008006" key="5">
    <source>
        <dbReference type="Google" id="ProtNLM"/>
    </source>
</evidence>
<dbReference type="InterPro" id="IPR009053">
    <property type="entry name" value="Prefoldin"/>
</dbReference>
<dbReference type="EMBL" id="CP059273">
    <property type="protein sequence ID" value="QLQ81787.1"/>
    <property type="molecule type" value="Genomic_DNA"/>
</dbReference>
<dbReference type="CDD" id="cd23157">
    <property type="entry name" value="Prefoldin_5"/>
    <property type="match status" value="1"/>
</dbReference>
<dbReference type="SUPFAM" id="SSF46579">
    <property type="entry name" value="Prefoldin"/>
    <property type="match status" value="1"/>
</dbReference>
<gene>
    <name evidence="3" type="ORF">HG537_0G00410</name>
</gene>
<dbReference type="AlphaFoldDB" id="A0A7H9HY68"/>
<dbReference type="OrthoDB" id="10267474at2759"/>
<dbReference type="InterPro" id="IPR011599">
    <property type="entry name" value="PFD_alpha_archaea"/>
</dbReference>
<proteinExistence type="inferred from homology"/>
<dbReference type="GO" id="GO:1990114">
    <property type="term" value="P:RNA polymerase II core complex assembly"/>
    <property type="evidence" value="ECO:0007669"/>
    <property type="project" value="TreeGrafter"/>
</dbReference>
<dbReference type="Gene3D" id="1.10.287.370">
    <property type="match status" value="1"/>
</dbReference>